<evidence type="ECO:0000259" key="2">
    <source>
        <dbReference type="PROSITE" id="PS50144"/>
    </source>
</evidence>
<reference evidence="3" key="1">
    <citation type="journal article" date="2020" name="bioRxiv">
        <title>Chromosome-level reference genome of the European wasp spider Argiope bruennichi: a resource for studies on range expansion and evolutionary adaptation.</title>
        <authorList>
            <person name="Sheffer M.M."/>
            <person name="Hoppe A."/>
            <person name="Krehenwinkel H."/>
            <person name="Uhl G."/>
            <person name="Kuss A.W."/>
            <person name="Jensen L."/>
            <person name="Jensen C."/>
            <person name="Gillespie R.G."/>
            <person name="Hoff K.J."/>
            <person name="Prost S."/>
        </authorList>
    </citation>
    <scope>NUCLEOTIDE SEQUENCE</scope>
</reference>
<dbReference type="Gene3D" id="1.25.40.420">
    <property type="match status" value="1"/>
</dbReference>
<dbReference type="Pfam" id="PF22486">
    <property type="entry name" value="MATH_2"/>
    <property type="match status" value="1"/>
</dbReference>
<name>A0A8T0FAF0_ARGBR</name>
<accession>A0A8T0FAF0</accession>
<dbReference type="CDD" id="cd00121">
    <property type="entry name" value="MATH"/>
    <property type="match status" value="1"/>
</dbReference>
<protein>
    <submittedName>
        <fullName evidence="3">Speckle-type POZ protein like</fullName>
    </submittedName>
</protein>
<proteinExistence type="predicted"/>
<evidence type="ECO:0000313" key="3">
    <source>
        <dbReference type="EMBL" id="KAF8787831.1"/>
    </source>
</evidence>
<dbReference type="InterPro" id="IPR000210">
    <property type="entry name" value="BTB/POZ_dom"/>
</dbReference>
<dbReference type="AlphaFoldDB" id="A0A8T0FAF0"/>
<comment type="caution">
    <text evidence="3">The sequence shown here is derived from an EMBL/GenBank/DDBJ whole genome shotgun (WGS) entry which is preliminary data.</text>
</comment>
<dbReference type="PROSITE" id="PS50144">
    <property type="entry name" value="MATH"/>
    <property type="match status" value="1"/>
</dbReference>
<dbReference type="SUPFAM" id="SSF49599">
    <property type="entry name" value="TRAF domain-like"/>
    <property type="match status" value="1"/>
</dbReference>
<feature type="domain" description="MATH" evidence="2">
    <location>
        <begin position="11"/>
        <end position="143"/>
    </location>
</feature>
<dbReference type="PROSITE" id="PS50097">
    <property type="entry name" value="BTB"/>
    <property type="match status" value="1"/>
</dbReference>
<dbReference type="GO" id="GO:0030163">
    <property type="term" value="P:protein catabolic process"/>
    <property type="evidence" value="ECO:0007669"/>
    <property type="project" value="UniProtKB-ARBA"/>
</dbReference>
<reference evidence="3" key="2">
    <citation type="submission" date="2020-06" db="EMBL/GenBank/DDBJ databases">
        <authorList>
            <person name="Sheffer M."/>
        </authorList>
    </citation>
    <scope>NUCLEOTIDE SEQUENCE</scope>
</reference>
<dbReference type="Gene3D" id="2.60.210.10">
    <property type="entry name" value="Apoptosis, Tumor Necrosis Factor Receptor Associated Protein 2, Chain A"/>
    <property type="match status" value="1"/>
</dbReference>
<dbReference type="Proteomes" id="UP000807504">
    <property type="component" value="Unassembled WGS sequence"/>
</dbReference>
<dbReference type="SUPFAM" id="SSF54695">
    <property type="entry name" value="POZ domain"/>
    <property type="match status" value="1"/>
</dbReference>
<evidence type="ECO:0000259" key="1">
    <source>
        <dbReference type="PROSITE" id="PS50097"/>
    </source>
</evidence>
<gene>
    <name evidence="3" type="ORF">HNY73_009391</name>
</gene>
<sequence length="502" mass="57990">MAIEIDDKTNGCTFQWKIENVSHCLLKINEEIRSPTFIVDAVDSTKWYLRLCPMGNNNYKHKILFYLDRAVDCDVPFIIEVNCRLTFVGKDGSILNEINSSSSRGLKGGQSWHFGESLEREKVFVSEREAFLPEDTLTVQCTLWGRKETPVNIQHLYARTVFKVNRRSSVWRMEKFSTLKSGIKYKFNDSLIDFDLVLNEGLDCEKKLGIKVNMFNEDIKYFSFKTCIIDTDGKKENCGTHEYFDGDLKRGGMLCTLLFIKKLTENKNHYLPNDVLTLEYEFIYSNLEVSHEYSICGMISPKSENEIVAKASVHSIQKKESQHTSDLGKDLKSIYNGGDFSDIEVRTSTKIFPSHKNILSSRSPVFRIMFSNDMKERNSGHVDIADLEDDIVYRMLLYMYTDSLEDLQLENAIKLYVAADKYEILSLRNRCSSFLRDSLCLNKACDILVLADLHHDDRLKIAVQDYILKYDKEVFGSKEWKHIMGTNPVLAADTMYRKYFSG</sequence>
<dbReference type="InterPro" id="IPR008974">
    <property type="entry name" value="TRAF-like"/>
</dbReference>
<dbReference type="InterPro" id="IPR011333">
    <property type="entry name" value="SKP1/BTB/POZ_sf"/>
</dbReference>
<dbReference type="PANTHER" id="PTHR24413">
    <property type="entry name" value="SPECKLE-TYPE POZ PROTEIN"/>
    <property type="match status" value="1"/>
</dbReference>
<dbReference type="EMBL" id="JABXBU010000015">
    <property type="protein sequence ID" value="KAF8787831.1"/>
    <property type="molecule type" value="Genomic_DNA"/>
</dbReference>
<dbReference type="InterPro" id="IPR002083">
    <property type="entry name" value="MATH/TRAF_dom"/>
</dbReference>
<dbReference type="SMART" id="SM00225">
    <property type="entry name" value="BTB"/>
    <property type="match status" value="1"/>
</dbReference>
<organism evidence="3 4">
    <name type="scientific">Argiope bruennichi</name>
    <name type="common">Wasp spider</name>
    <name type="synonym">Aranea bruennichi</name>
    <dbReference type="NCBI Taxonomy" id="94029"/>
    <lineage>
        <taxon>Eukaryota</taxon>
        <taxon>Metazoa</taxon>
        <taxon>Ecdysozoa</taxon>
        <taxon>Arthropoda</taxon>
        <taxon>Chelicerata</taxon>
        <taxon>Arachnida</taxon>
        <taxon>Araneae</taxon>
        <taxon>Araneomorphae</taxon>
        <taxon>Entelegynae</taxon>
        <taxon>Araneoidea</taxon>
        <taxon>Araneidae</taxon>
        <taxon>Argiope</taxon>
    </lineage>
</organism>
<dbReference type="CDD" id="cd18186">
    <property type="entry name" value="BTB_POZ_ZBTB_KLHL-like"/>
    <property type="match status" value="1"/>
</dbReference>
<evidence type="ECO:0000313" key="4">
    <source>
        <dbReference type="Proteomes" id="UP000807504"/>
    </source>
</evidence>
<dbReference type="Gene3D" id="3.30.710.10">
    <property type="entry name" value="Potassium Channel Kv1.1, Chain A"/>
    <property type="match status" value="1"/>
</dbReference>
<feature type="domain" description="BTB" evidence="1">
    <location>
        <begin position="341"/>
        <end position="408"/>
    </location>
</feature>
<dbReference type="Pfam" id="PF00651">
    <property type="entry name" value="BTB"/>
    <property type="match status" value="1"/>
</dbReference>
<keyword evidence="4" id="KW-1185">Reference proteome</keyword>